<protein>
    <submittedName>
        <fullName evidence="1">Uncharacterized protein</fullName>
    </submittedName>
</protein>
<feature type="non-terminal residue" evidence="1">
    <location>
        <position position="1"/>
    </location>
</feature>
<proteinExistence type="predicted"/>
<dbReference type="AlphaFoldDB" id="A0A8J2KJQ4"/>
<evidence type="ECO:0000313" key="1">
    <source>
        <dbReference type="EMBL" id="CAG7786332.1"/>
    </source>
</evidence>
<evidence type="ECO:0000313" key="2">
    <source>
        <dbReference type="Proteomes" id="UP000708208"/>
    </source>
</evidence>
<accession>A0A8J2KJQ4</accession>
<dbReference type="Proteomes" id="UP000708208">
    <property type="component" value="Unassembled WGS sequence"/>
</dbReference>
<gene>
    <name evidence="1" type="ORF">AFUS01_LOCUS24904</name>
</gene>
<dbReference type="EMBL" id="CAJVCH010315492">
    <property type="protein sequence ID" value="CAG7786332.1"/>
    <property type="molecule type" value="Genomic_DNA"/>
</dbReference>
<sequence length="285" mass="32674">KYIVFQTHQVLGNEQTCNSLPQVTLFLQNEIIQSGMVQDGAGHFAPTISQKDPVRQSSRAKMRKLFFDEESDITDIVKILKTHDSNMRVTFGEQIIVACKSMKPLPPKLKRHLVKICCEDLIKKCHSNHPSTDQREQLAECIVSQLYPTLTGKENLELKNSYYDPSTTVTDVNTGKKRSLSPTGYIQYFFKNFWTTIRKNVGTTCESLPDAILDEALDDFEASSIEEGQEMQRWLCNHSAPPQKVFDYLTKTFSLRRKDILKCRANLEFEAFLKQWPRLMDTPGA</sequence>
<feature type="non-terminal residue" evidence="1">
    <location>
        <position position="285"/>
    </location>
</feature>
<reference evidence="1" key="1">
    <citation type="submission" date="2021-06" db="EMBL/GenBank/DDBJ databases">
        <authorList>
            <person name="Hodson N. C."/>
            <person name="Mongue J. A."/>
            <person name="Jaron S. K."/>
        </authorList>
    </citation>
    <scope>NUCLEOTIDE SEQUENCE</scope>
</reference>
<keyword evidence="2" id="KW-1185">Reference proteome</keyword>
<dbReference type="OrthoDB" id="7698488at2759"/>
<organism evidence="1 2">
    <name type="scientific">Allacma fusca</name>
    <dbReference type="NCBI Taxonomy" id="39272"/>
    <lineage>
        <taxon>Eukaryota</taxon>
        <taxon>Metazoa</taxon>
        <taxon>Ecdysozoa</taxon>
        <taxon>Arthropoda</taxon>
        <taxon>Hexapoda</taxon>
        <taxon>Collembola</taxon>
        <taxon>Symphypleona</taxon>
        <taxon>Sminthuridae</taxon>
        <taxon>Allacma</taxon>
    </lineage>
</organism>
<name>A0A8J2KJQ4_9HEXA</name>
<comment type="caution">
    <text evidence="1">The sequence shown here is derived from an EMBL/GenBank/DDBJ whole genome shotgun (WGS) entry which is preliminary data.</text>
</comment>